<dbReference type="PROSITE" id="PS51257">
    <property type="entry name" value="PROKAR_LIPOPROTEIN"/>
    <property type="match status" value="1"/>
</dbReference>
<organism evidence="2 3">
    <name type="scientific">Dunaliella salina</name>
    <name type="common">Green alga</name>
    <name type="synonym">Protococcus salinus</name>
    <dbReference type="NCBI Taxonomy" id="3046"/>
    <lineage>
        <taxon>Eukaryota</taxon>
        <taxon>Viridiplantae</taxon>
        <taxon>Chlorophyta</taxon>
        <taxon>core chlorophytes</taxon>
        <taxon>Chlorophyceae</taxon>
        <taxon>CS clade</taxon>
        <taxon>Chlamydomonadales</taxon>
        <taxon>Dunaliellaceae</taxon>
        <taxon>Dunaliella</taxon>
    </lineage>
</organism>
<feature type="non-terminal residue" evidence="2">
    <location>
        <position position="310"/>
    </location>
</feature>
<gene>
    <name evidence="2" type="ORF">DUNSADRAFT_6011</name>
</gene>
<feature type="region of interest" description="Disordered" evidence="1">
    <location>
        <begin position="108"/>
        <end position="147"/>
    </location>
</feature>
<accession>A0ABQ7GP44</accession>
<reference evidence="2" key="1">
    <citation type="submission" date="2017-08" db="EMBL/GenBank/DDBJ databases">
        <authorList>
            <person name="Polle J.E."/>
            <person name="Barry K."/>
            <person name="Cushman J."/>
            <person name="Schmutz J."/>
            <person name="Tran D."/>
            <person name="Hathwaick L.T."/>
            <person name="Yim W.C."/>
            <person name="Jenkins J."/>
            <person name="Mckie-Krisberg Z.M."/>
            <person name="Prochnik S."/>
            <person name="Lindquist E."/>
            <person name="Dockter R.B."/>
            <person name="Adam C."/>
            <person name="Molina H."/>
            <person name="Bunkerborg J."/>
            <person name="Jin E."/>
            <person name="Buchheim M."/>
            <person name="Magnuson J."/>
        </authorList>
    </citation>
    <scope>NUCLEOTIDE SEQUENCE</scope>
    <source>
        <strain evidence="2">CCAP 19/18</strain>
    </source>
</reference>
<name>A0ABQ7GP44_DUNSA</name>
<proteinExistence type="predicted"/>
<dbReference type="EMBL" id="MU069662">
    <property type="protein sequence ID" value="KAF5836375.1"/>
    <property type="molecule type" value="Genomic_DNA"/>
</dbReference>
<sequence>MERNIAGLAVRAAEQHHLTSPLQASSFLASCLYSCCSLVYRPLSNSGSTSCGASSLAWKAQCNQHVQPLQWTETTSSHSLGLQEESIAARTSSQYQASVSASTTTHASCASSSRSSRSRSRSISRGPCRYGSKHGAASQHTPQNFSGPGFWRSPLPITCSAANVASHSAAWGGLSGRTLHSSSGKMQGEATIGDGDVAAELPTQEVQKLIIEQLQNSFNVSRIKEILKLYDSRFDQWTLAAAMDHMVKLPVDQRRATDPDTKDVKQRLSALYMHLLPDMDPCRSVKLLQTLAQLSVCMHEPGRNQEGFTV</sequence>
<comment type="caution">
    <text evidence="2">The sequence shown here is derived from an EMBL/GenBank/DDBJ whole genome shotgun (WGS) entry which is preliminary data.</text>
</comment>
<dbReference type="Proteomes" id="UP000815325">
    <property type="component" value="Unassembled WGS sequence"/>
</dbReference>
<keyword evidence="3" id="KW-1185">Reference proteome</keyword>
<evidence type="ECO:0000313" key="3">
    <source>
        <dbReference type="Proteomes" id="UP000815325"/>
    </source>
</evidence>
<evidence type="ECO:0000256" key="1">
    <source>
        <dbReference type="SAM" id="MobiDB-lite"/>
    </source>
</evidence>
<evidence type="ECO:0000313" key="2">
    <source>
        <dbReference type="EMBL" id="KAF5836375.1"/>
    </source>
</evidence>
<protein>
    <submittedName>
        <fullName evidence="2">Uncharacterized protein</fullName>
    </submittedName>
</protein>